<feature type="transmembrane region" description="Helical" evidence="7">
    <location>
        <begin position="400"/>
        <end position="417"/>
    </location>
</feature>
<feature type="transmembrane region" description="Helical" evidence="7">
    <location>
        <begin position="304"/>
        <end position="325"/>
    </location>
</feature>
<dbReference type="PANTHER" id="PTHR43124:SF3">
    <property type="entry name" value="CHLORAMPHENICOL EFFLUX PUMP RV0191"/>
    <property type="match status" value="1"/>
</dbReference>
<organism evidence="9 11">
    <name type="scientific">Parvimonas micra</name>
    <dbReference type="NCBI Taxonomy" id="33033"/>
    <lineage>
        <taxon>Bacteria</taxon>
        <taxon>Bacillati</taxon>
        <taxon>Bacillota</taxon>
        <taxon>Tissierellia</taxon>
        <taxon>Tissierellales</taxon>
        <taxon>Peptoniphilaceae</taxon>
        <taxon>Parvimonas</taxon>
    </lineage>
</organism>
<dbReference type="RefSeq" id="WP_041953627.1">
    <property type="nucleotide sequence ID" value="NZ_CAJPUJ010000017.1"/>
</dbReference>
<feature type="transmembrane region" description="Helical" evidence="7">
    <location>
        <begin position="270"/>
        <end position="292"/>
    </location>
</feature>
<evidence type="ECO:0000256" key="1">
    <source>
        <dbReference type="ARBA" id="ARBA00004651"/>
    </source>
</evidence>
<dbReference type="PANTHER" id="PTHR43124">
    <property type="entry name" value="PURINE EFFLUX PUMP PBUE"/>
    <property type="match status" value="1"/>
</dbReference>
<keyword evidence="4 7" id="KW-0812">Transmembrane</keyword>
<evidence type="ECO:0000313" key="11">
    <source>
        <dbReference type="Proteomes" id="UP000031386"/>
    </source>
</evidence>
<comment type="subcellular location">
    <subcellularLocation>
        <location evidence="1">Cell membrane</location>
        <topology evidence="1">Multi-pass membrane protein</topology>
    </subcellularLocation>
</comment>
<evidence type="ECO:0000256" key="6">
    <source>
        <dbReference type="ARBA" id="ARBA00023136"/>
    </source>
</evidence>
<proteinExistence type="predicted"/>
<dbReference type="InterPro" id="IPR011701">
    <property type="entry name" value="MFS"/>
</dbReference>
<dbReference type="EMBL" id="CP101412">
    <property type="protein sequence ID" value="WBB30518.1"/>
    <property type="molecule type" value="Genomic_DNA"/>
</dbReference>
<evidence type="ECO:0000256" key="2">
    <source>
        <dbReference type="ARBA" id="ARBA00022448"/>
    </source>
</evidence>
<evidence type="ECO:0000259" key="8">
    <source>
        <dbReference type="PROSITE" id="PS50850"/>
    </source>
</evidence>
<feature type="transmembrane region" description="Helical" evidence="7">
    <location>
        <begin position="331"/>
        <end position="353"/>
    </location>
</feature>
<gene>
    <name evidence="10" type="ORF">NM222_05990</name>
    <name evidence="9" type="ORF">NW74_02030</name>
</gene>
<feature type="transmembrane region" description="Helical" evidence="7">
    <location>
        <begin position="360"/>
        <end position="380"/>
    </location>
</feature>
<dbReference type="Gene3D" id="1.20.1250.20">
    <property type="entry name" value="MFS general substrate transporter like domains"/>
    <property type="match status" value="1"/>
</dbReference>
<sequence length="423" mass="47805">MYKLYSSIFMIILTFIIIFFISKKYDLDRNQKLIFWLFVLFWSGITVVRAYRKLYAISPMEEGGLGFSVILAAQITSAYGLISCFIRLPIFILSDIFNRKKIFIQIALFVLTLASLMVVLKPSYNTLYFSSIAMGICASMLAVFNVLFSETFSKEKAAISASILSIAPLLAEFIAAPIQYLSTYGTYKNFKLLWALSASISIVAFVLTFFVRDVSYSAKRFSFEKVKKVFEFKGYLYICLIAILVSFIKFSTSGANMIAYAKVNLNMPPIFLAYIDVLFAFPQLIASVLAGTYFANKIGIEKTLVLGLGSNLVFYIIILLTNSYLPAFLGYVFNGFGYGIAYTCLISMAMQYFEKEDRNVSMGIFQLFFAMGVYFGDRVYLWISKLIPNGLLGFEQNKSIYLIVVGITLVSILMAQFKIKEDI</sequence>
<dbReference type="InterPro" id="IPR050189">
    <property type="entry name" value="MFS_Efflux_Transporters"/>
</dbReference>
<feature type="transmembrane region" description="Helical" evidence="7">
    <location>
        <begin position="102"/>
        <end position="120"/>
    </location>
</feature>
<keyword evidence="3" id="KW-1003">Cell membrane</keyword>
<dbReference type="AlphaFoldDB" id="A0A0B4S0G0"/>
<reference evidence="10" key="2">
    <citation type="submission" date="2022-07" db="EMBL/GenBank/DDBJ databases">
        <title>Parvimonas micra travels from the subgingival sulcus of the human oral cavity to the colorectal adenocarcinoma.</title>
        <authorList>
            <person name="Conde-Perez K."/>
            <person name="Buetas E."/>
            <person name="Aja-Macaya P."/>
            <person name="Martin-De Arribas E."/>
            <person name="Iglesias-Corras I."/>
            <person name="Trigo-Tasende N."/>
            <person name="Nasser-Ali M."/>
            <person name="Estevez L.S."/>
            <person name="Rumbo-Feal S."/>
            <person name="Otero-Alen B."/>
            <person name="Noguera J.F."/>
            <person name="Concha A."/>
            <person name="Pardinas-Lopez S."/>
            <person name="Carda-Dieguez M."/>
            <person name="Gomez-Randulfe I."/>
            <person name="Martinez-Lago N."/>
            <person name="Ladra S."/>
            <person name="Aparicio L.A."/>
            <person name="Bou G."/>
            <person name="Mira A."/>
            <person name="Vallejo J.A."/>
            <person name="Poza M."/>
        </authorList>
    </citation>
    <scope>NUCLEOTIDE SEQUENCE</scope>
    <source>
        <strain evidence="10">PM102KC-G-1</strain>
    </source>
</reference>
<feature type="transmembrane region" description="Helical" evidence="7">
    <location>
        <begin position="232"/>
        <end position="250"/>
    </location>
</feature>
<feature type="transmembrane region" description="Helical" evidence="7">
    <location>
        <begin position="6"/>
        <end position="21"/>
    </location>
</feature>
<keyword evidence="6 7" id="KW-0472">Membrane</keyword>
<evidence type="ECO:0000256" key="4">
    <source>
        <dbReference type="ARBA" id="ARBA00022692"/>
    </source>
</evidence>
<dbReference type="OrthoDB" id="9607at2"/>
<evidence type="ECO:0000313" key="9">
    <source>
        <dbReference type="EMBL" id="AIZ36215.1"/>
    </source>
</evidence>
<feature type="transmembrane region" description="Helical" evidence="7">
    <location>
        <begin position="159"/>
        <end position="180"/>
    </location>
</feature>
<dbReference type="GO" id="GO:0005886">
    <property type="term" value="C:plasma membrane"/>
    <property type="evidence" value="ECO:0007669"/>
    <property type="project" value="UniProtKB-SubCell"/>
</dbReference>
<dbReference type="Proteomes" id="UP000031386">
    <property type="component" value="Chromosome"/>
</dbReference>
<dbReference type="KEGG" id="pmic:NW74_02030"/>
<evidence type="ECO:0000256" key="7">
    <source>
        <dbReference type="SAM" id="Phobius"/>
    </source>
</evidence>
<feature type="domain" description="Major facilitator superfamily (MFS) profile" evidence="8">
    <location>
        <begin position="1"/>
        <end position="423"/>
    </location>
</feature>
<dbReference type="STRING" id="33033.NW74_02030"/>
<evidence type="ECO:0000256" key="3">
    <source>
        <dbReference type="ARBA" id="ARBA00022475"/>
    </source>
</evidence>
<feature type="transmembrane region" description="Helical" evidence="7">
    <location>
        <begin position="192"/>
        <end position="211"/>
    </location>
</feature>
<evidence type="ECO:0000313" key="10">
    <source>
        <dbReference type="EMBL" id="WBB30518.1"/>
    </source>
</evidence>
<protein>
    <submittedName>
        <fullName evidence="9">MFS transporter</fullName>
    </submittedName>
</protein>
<keyword evidence="2" id="KW-0813">Transport</keyword>
<keyword evidence="11" id="KW-1185">Reference proteome</keyword>
<dbReference type="EMBL" id="CP009761">
    <property type="protein sequence ID" value="AIZ36215.1"/>
    <property type="molecule type" value="Genomic_DNA"/>
</dbReference>
<accession>A0A0B4S0G0</accession>
<dbReference type="Proteomes" id="UP001210690">
    <property type="component" value="Chromosome"/>
</dbReference>
<reference evidence="9 11" key="1">
    <citation type="submission" date="2014-10" db="EMBL/GenBank/DDBJ databases">
        <title>Complete genome sequence of Parvimonas micra KCOM 1535 (= ChDC B708).</title>
        <authorList>
            <person name="Kook J.-K."/>
            <person name="Park S.-N."/>
            <person name="Lim Y.K."/>
            <person name="Roh H."/>
        </authorList>
    </citation>
    <scope>NUCLEOTIDE SEQUENCE [LARGE SCALE GENOMIC DNA]</scope>
    <source>
        <strain evidence="9">KCOM 1535</strain>
        <strain evidence="11">KCOM 1535 / ChDC B708</strain>
    </source>
</reference>
<dbReference type="GO" id="GO:0022857">
    <property type="term" value="F:transmembrane transporter activity"/>
    <property type="evidence" value="ECO:0007669"/>
    <property type="project" value="InterPro"/>
</dbReference>
<name>A0A0B4S0G0_9FIRM</name>
<feature type="transmembrane region" description="Helical" evidence="7">
    <location>
        <begin position="64"/>
        <end position="90"/>
    </location>
</feature>
<keyword evidence="5 7" id="KW-1133">Transmembrane helix</keyword>
<evidence type="ECO:0000256" key="5">
    <source>
        <dbReference type="ARBA" id="ARBA00022989"/>
    </source>
</evidence>
<feature type="transmembrane region" description="Helical" evidence="7">
    <location>
        <begin position="126"/>
        <end position="147"/>
    </location>
</feature>
<dbReference type="InterPro" id="IPR020846">
    <property type="entry name" value="MFS_dom"/>
</dbReference>
<dbReference type="InterPro" id="IPR036259">
    <property type="entry name" value="MFS_trans_sf"/>
</dbReference>
<dbReference type="PROSITE" id="PS50850">
    <property type="entry name" value="MFS"/>
    <property type="match status" value="1"/>
</dbReference>
<dbReference type="SUPFAM" id="SSF103473">
    <property type="entry name" value="MFS general substrate transporter"/>
    <property type="match status" value="1"/>
</dbReference>
<dbReference type="Pfam" id="PF07690">
    <property type="entry name" value="MFS_1"/>
    <property type="match status" value="1"/>
</dbReference>
<feature type="transmembrane region" description="Helical" evidence="7">
    <location>
        <begin position="33"/>
        <end position="52"/>
    </location>
</feature>